<accession>A0A6M6BHF6</accession>
<dbReference type="PANTHER" id="PTHR38593">
    <property type="entry name" value="BLR2558 PROTEIN"/>
    <property type="match status" value="1"/>
</dbReference>
<dbReference type="InterPro" id="IPR012347">
    <property type="entry name" value="Ferritin-like"/>
</dbReference>
<dbReference type="PANTHER" id="PTHR38593:SF1">
    <property type="entry name" value="BLR2558 PROTEIN"/>
    <property type="match status" value="1"/>
</dbReference>
<dbReference type="EMBL" id="CP053538">
    <property type="protein sequence ID" value="QJX47328.1"/>
    <property type="molecule type" value="Genomic_DNA"/>
</dbReference>
<dbReference type="Gene3D" id="1.20.1260.10">
    <property type="match status" value="1"/>
</dbReference>
<feature type="signal peptide" evidence="1">
    <location>
        <begin position="1"/>
        <end position="22"/>
    </location>
</feature>
<feature type="chain" id="PRO_5026681365" evidence="1">
    <location>
        <begin position="23"/>
        <end position="186"/>
    </location>
</feature>
<dbReference type="AlphaFoldDB" id="A0A6M6BHF6"/>
<evidence type="ECO:0000313" key="4">
    <source>
        <dbReference type="Proteomes" id="UP000501623"/>
    </source>
</evidence>
<protein>
    <submittedName>
        <fullName evidence="3">DUF4142 domain-containing protein</fullName>
    </submittedName>
</protein>
<dbReference type="Pfam" id="PF13628">
    <property type="entry name" value="DUF4142"/>
    <property type="match status" value="1"/>
</dbReference>
<dbReference type="RefSeq" id="WP_171591420.1">
    <property type="nucleotide sequence ID" value="NZ_CP053538.1"/>
</dbReference>
<organism evidence="3 4">
    <name type="scientific">Hymenobacter taeanensis</name>
    <dbReference type="NCBI Taxonomy" id="2735321"/>
    <lineage>
        <taxon>Bacteria</taxon>
        <taxon>Pseudomonadati</taxon>
        <taxon>Bacteroidota</taxon>
        <taxon>Cytophagia</taxon>
        <taxon>Cytophagales</taxon>
        <taxon>Hymenobacteraceae</taxon>
        <taxon>Hymenobacter</taxon>
    </lineage>
</organism>
<proteinExistence type="predicted"/>
<dbReference type="InterPro" id="IPR025419">
    <property type="entry name" value="DUF4142"/>
</dbReference>
<gene>
    <name evidence="3" type="ORF">HMJ29_10410</name>
</gene>
<keyword evidence="4" id="KW-1185">Reference proteome</keyword>
<evidence type="ECO:0000256" key="1">
    <source>
        <dbReference type="SAM" id="SignalP"/>
    </source>
</evidence>
<evidence type="ECO:0000313" key="3">
    <source>
        <dbReference type="EMBL" id="QJX47328.1"/>
    </source>
</evidence>
<dbReference type="Proteomes" id="UP000501623">
    <property type="component" value="Chromosome"/>
</dbReference>
<reference evidence="3 4" key="1">
    <citation type="submission" date="2020-05" db="EMBL/GenBank/DDBJ databases">
        <title>Complete genome sequence of Hymenobacter sp. TS19 in Coasted Sand Dune.</title>
        <authorList>
            <person name="Lee J.-H."/>
            <person name="Jung J.-H."/>
            <person name="Jeong S."/>
            <person name="Zhao L."/>
            <person name="Kim M.-K."/>
            <person name="Seo H.-S."/>
            <person name="Lim S."/>
        </authorList>
    </citation>
    <scope>NUCLEOTIDE SEQUENCE [LARGE SCALE GENOMIC DNA]</scope>
    <source>
        <strain evidence="3 4">TS19</strain>
    </source>
</reference>
<name>A0A6M6BHF6_9BACT</name>
<feature type="domain" description="DUF4142" evidence="2">
    <location>
        <begin position="47"/>
        <end position="178"/>
    </location>
</feature>
<evidence type="ECO:0000259" key="2">
    <source>
        <dbReference type="Pfam" id="PF13628"/>
    </source>
</evidence>
<dbReference type="KEGG" id="hts:HMJ29_10410"/>
<sequence>MVKTFCYSLVCILSLISLLNCNNQNRVELTSAKGTSTCPLDEFGCVFMPIAGSAGIFEVELGKVAAQRAIRSSVKKYAALMIEEHSAINEEYRKLMRRKGMVPPDTMMRVHLMKIDSLKWLPANQIDSRYAKMMVADHKMAVEMFNKAYKEAQDPEYKAWLKPMLKVVRMHYKHAQTLLKSIVTTL</sequence>
<keyword evidence="1" id="KW-0732">Signal</keyword>